<sequence>MLRDINDILDITSKIEEVNRERDELASKIQKINATSELALRESTHRDKIVTEATKDILNNAKSLDSVIELKDKYGDLSILNNLQEHFKKQKKIDLALKDLENVESDINSLFLDSIINTNYEVVKEIADKLNVFVSEYLNLDSKISTFLQSLIKKFNEEFLENYISVISEDFEKELLEAKWDKIDYMLRIDDNVLKLRALSTNIYKFSQCYIICNENDNNKLQKFRFRNFKSIANNFKIRFMFHFHETNLNNKKFKLQIYFQFLNSYLSENLYKCINIFHDHRNAISESLVHEQFIDHILEPIRTKIKFILMNKKKENDIKTLLILISEILTTDKNLTKSYKYQGNSLINLIPSDIWDLWVSYHIEVSTKQVDSLFNVNNPNANSNEDQLTNSSKDFIKLFNKFFLNLEAFFELSLISIHEEYKLILFSKIFLNLINKYLSFVLEINILKDGNKHSKQEELLQTLIKLENLSIVNKMLIEYSNNLIFIQLTDLVNKQNKSNSQKINSIFENVINEYETNINHDIKDSIIYRIQKLLKESLLKYFKISSKTWSTISDNSDNANKNMHISSELSNTVKLMTNINTQLKNLDIDQSLKFSIGNEILNITVKYFTENILKLNIFNRQGLMQVKHDYESVVMSLDILNDDYINFNHKIMLESLAILNLKYDFNAQEFTLKEYAKGNQFTDLKDYLSIKYMNDSEIQETLFRIVYGNIV</sequence>
<dbReference type="GO" id="GO:0070939">
    <property type="term" value="C:Dsl1/NZR complex"/>
    <property type="evidence" value="ECO:0007669"/>
    <property type="project" value="EnsemblFungi"/>
</dbReference>
<dbReference type="HOGENOM" id="CLU_410507_0_0_1"/>
<dbReference type="Pfam" id="PF04437">
    <property type="entry name" value="RINT1_TIP1"/>
    <property type="match status" value="1"/>
</dbReference>
<reference evidence="2 3" key="1">
    <citation type="journal article" date="2011" name="Proc. Natl. Acad. Sci. U.S.A.">
        <title>Evolutionary erosion of yeast sex chromosomes by mating-type switching accidents.</title>
        <authorList>
            <person name="Gordon J.L."/>
            <person name="Armisen D."/>
            <person name="Proux-Wera E."/>
            <person name="Oheigeartaigh S.S."/>
            <person name="Byrne K.P."/>
            <person name="Wolfe K.H."/>
        </authorList>
    </citation>
    <scope>NUCLEOTIDE SEQUENCE [LARGE SCALE GENOMIC DNA]</scope>
    <source>
        <strain evidence="3">ATCC 24235 / CBS 4417 / NBRC 1672 / NRRL Y-8282 / UCD 70-5</strain>
    </source>
</reference>
<dbReference type="GO" id="GO:0006890">
    <property type="term" value="P:retrograde vesicle-mediated transport, Golgi to endoplasmic reticulum"/>
    <property type="evidence" value="ECO:0007669"/>
    <property type="project" value="EnsemblFungi"/>
</dbReference>
<dbReference type="RefSeq" id="XP_003684946.1">
    <property type="nucleotide sequence ID" value="XM_003684898.1"/>
</dbReference>
<dbReference type="InterPro" id="IPR042042">
    <property type="entry name" value="Tip20p_domB"/>
</dbReference>
<dbReference type="InterPro" id="IPR042040">
    <property type="entry name" value="Tip20p_domE"/>
</dbReference>
<dbReference type="EMBL" id="HE612858">
    <property type="protein sequence ID" value="CCE62512.1"/>
    <property type="molecule type" value="Genomic_DNA"/>
</dbReference>
<evidence type="ECO:0000313" key="3">
    <source>
        <dbReference type="Proteomes" id="UP000005666"/>
    </source>
</evidence>
<accession>G8BQK0</accession>
<dbReference type="Gene3D" id="1.10.357.100">
    <property type="entry name" value="Dsl1p vesicle tethering complex, Tip20p subunit, domain C"/>
    <property type="match status" value="1"/>
</dbReference>
<dbReference type="InterPro" id="IPR042041">
    <property type="entry name" value="Tip20p_domA"/>
</dbReference>
<dbReference type="GeneID" id="11534101"/>
<dbReference type="InterPro" id="IPR042043">
    <property type="entry name" value="Tip20p_domC"/>
</dbReference>
<keyword evidence="3" id="KW-1185">Reference proteome</keyword>
<dbReference type="Gene3D" id="1.20.58.670">
    <property type="entry name" value="Dsl1p vesicle tethering complex, Tip20p subunit, domain D"/>
    <property type="match status" value="1"/>
</dbReference>
<dbReference type="Gene3D" id="1.10.10.2270">
    <property type="entry name" value="Dsl1p vesicle tethering complex, Tip20p subunit, domain E"/>
    <property type="match status" value="1"/>
</dbReference>
<dbReference type="OrthoDB" id="2189254at2759"/>
<keyword evidence="1" id="KW-0175">Coiled coil</keyword>
<protein>
    <submittedName>
        <fullName evidence="2">Uncharacterized protein</fullName>
    </submittedName>
</protein>
<gene>
    <name evidence="2" type="primary">TPHA0C03600</name>
    <name evidence="2" type="ordered locus">TPHA_0C03600</name>
</gene>
<organism evidence="2 3">
    <name type="scientific">Tetrapisispora phaffii (strain ATCC 24235 / CBS 4417 / NBRC 1672 / NRRL Y-8282 / UCD 70-5)</name>
    <name type="common">Yeast</name>
    <name type="synonym">Fabospora phaffii</name>
    <dbReference type="NCBI Taxonomy" id="1071381"/>
    <lineage>
        <taxon>Eukaryota</taxon>
        <taxon>Fungi</taxon>
        <taxon>Dikarya</taxon>
        <taxon>Ascomycota</taxon>
        <taxon>Saccharomycotina</taxon>
        <taxon>Saccharomycetes</taxon>
        <taxon>Saccharomycetales</taxon>
        <taxon>Saccharomycetaceae</taxon>
        <taxon>Tetrapisispora</taxon>
    </lineage>
</organism>
<dbReference type="Proteomes" id="UP000005666">
    <property type="component" value="Chromosome 3"/>
</dbReference>
<evidence type="ECO:0000313" key="2">
    <source>
        <dbReference type="EMBL" id="CCE62512.1"/>
    </source>
</evidence>
<dbReference type="STRING" id="1071381.G8BQK0"/>
<dbReference type="InterPro" id="IPR042044">
    <property type="entry name" value="EXOC6PINT-1/Sec15/Tip20_C_dom2"/>
</dbReference>
<dbReference type="eggNOG" id="KOG2218">
    <property type="taxonomic scope" value="Eukaryota"/>
</dbReference>
<dbReference type="Gene3D" id="1.20.58.1420">
    <property type="entry name" value="Dsl1p vesicle tethering complex, Tip20p subunit, domain B"/>
    <property type="match status" value="1"/>
</dbReference>
<dbReference type="KEGG" id="tpf:TPHA_0C03600"/>
<dbReference type="OMA" id="TCSQIFM"/>
<evidence type="ECO:0000256" key="1">
    <source>
        <dbReference type="SAM" id="Coils"/>
    </source>
</evidence>
<dbReference type="AlphaFoldDB" id="G8BQK0"/>
<dbReference type="GO" id="GO:0006914">
    <property type="term" value="P:autophagy"/>
    <property type="evidence" value="ECO:0007669"/>
    <property type="project" value="EnsemblFungi"/>
</dbReference>
<dbReference type="InterPro" id="IPR007528">
    <property type="entry name" value="RINT1_Tip20"/>
</dbReference>
<name>G8BQK0_TETPH</name>
<feature type="coiled-coil region" evidence="1">
    <location>
        <begin position="8"/>
        <end position="35"/>
    </location>
</feature>
<proteinExistence type="predicted"/>
<dbReference type="GO" id="GO:0006888">
    <property type="term" value="P:endoplasmic reticulum to Golgi vesicle-mediated transport"/>
    <property type="evidence" value="ECO:0007669"/>
    <property type="project" value="InterPro"/>
</dbReference>
<dbReference type="Gene3D" id="6.10.280.210">
    <property type="entry name" value="Dsl1p vesicle tethering complex, Tip20p subunit, domain A"/>
    <property type="match status" value="1"/>
</dbReference>
<dbReference type="PROSITE" id="PS51386">
    <property type="entry name" value="RINT1_TIP20"/>
    <property type="match status" value="1"/>
</dbReference>